<dbReference type="InterPro" id="IPR040442">
    <property type="entry name" value="Pyrv_kinase-like_dom_sf"/>
</dbReference>
<dbReference type="SUPFAM" id="SSF51621">
    <property type="entry name" value="Phosphoenolpyruvate/pyruvate domain"/>
    <property type="match status" value="1"/>
</dbReference>
<dbReference type="Proteomes" id="UP001217089">
    <property type="component" value="Unassembled WGS sequence"/>
</dbReference>
<dbReference type="Gene3D" id="2.40.33.10">
    <property type="entry name" value="PK beta-barrel domain-like"/>
    <property type="match status" value="2"/>
</dbReference>
<evidence type="ECO:0000256" key="11">
    <source>
        <dbReference type="ARBA" id="ARBA00023152"/>
    </source>
</evidence>
<comment type="cofactor">
    <cofactor evidence="1">
        <name>K(+)</name>
        <dbReference type="ChEBI" id="CHEBI:29103"/>
    </cofactor>
</comment>
<dbReference type="SUPFAM" id="SSF50800">
    <property type="entry name" value="PK beta-barrel domain-like"/>
    <property type="match status" value="1"/>
</dbReference>
<dbReference type="InterPro" id="IPR011037">
    <property type="entry name" value="Pyrv_Knase-like_insert_dom_sf"/>
</dbReference>
<keyword evidence="11" id="KW-0324">Glycolysis</keyword>
<evidence type="ECO:0000313" key="15">
    <source>
        <dbReference type="Proteomes" id="UP001217089"/>
    </source>
</evidence>
<name>A0ABQ9F3A1_TEGGR</name>
<evidence type="ECO:0000313" key="14">
    <source>
        <dbReference type="EMBL" id="KAJ8310661.1"/>
    </source>
</evidence>
<keyword evidence="10" id="KW-0460">Magnesium</keyword>
<dbReference type="EC" id="2.7.1.40" evidence="4"/>
<evidence type="ECO:0000256" key="8">
    <source>
        <dbReference type="ARBA" id="ARBA00022777"/>
    </source>
</evidence>
<dbReference type="InterPro" id="IPR001697">
    <property type="entry name" value="Pyr_Knase"/>
</dbReference>
<sequence>MAVPAMTREHSWSSSSYNRLTHMCDLNIETKGSPRMTGIIATIGPACDSFDILQKMMMEGMNICRLNLAYRTHQYFVDVIQRIRQAAYGLSVSAQVAVGVDINGPGIRLGLLKEVAFSVDINSPDIRLGFQKEVAVGVDINGPGIRLDLLKEEFKDAISFKKGEKVKFSIDKTYYNCGDKEVIYANFDDIFEDVNEGNNICIEEGLSFVVTEKGSDYVCAEVIEEGDLTGRMLFSVPRVLPGKPSLTDSDKEILRFVRDHRVDMIFASFAWSADYINQIRKRIRSSGLQKNLKR</sequence>
<feature type="domain" description="Pyruvate kinase barrel" evidence="13">
    <location>
        <begin position="35"/>
        <end position="122"/>
    </location>
</feature>
<reference evidence="14 15" key="1">
    <citation type="submission" date="2022-12" db="EMBL/GenBank/DDBJ databases">
        <title>Chromosome-level genome of Tegillarca granosa.</title>
        <authorList>
            <person name="Kim J."/>
        </authorList>
    </citation>
    <scope>NUCLEOTIDE SEQUENCE [LARGE SCALE GENOMIC DNA]</scope>
    <source>
        <strain evidence="14">Teg-2019</strain>
        <tissue evidence="14">Adductor muscle</tissue>
    </source>
</reference>
<evidence type="ECO:0000256" key="4">
    <source>
        <dbReference type="ARBA" id="ARBA00012142"/>
    </source>
</evidence>
<proteinExistence type="inferred from homology"/>
<evidence type="ECO:0000256" key="10">
    <source>
        <dbReference type="ARBA" id="ARBA00022842"/>
    </source>
</evidence>
<keyword evidence="12" id="KW-0670">Pyruvate</keyword>
<evidence type="ECO:0000256" key="1">
    <source>
        <dbReference type="ARBA" id="ARBA00001958"/>
    </source>
</evidence>
<accession>A0ABQ9F3A1</accession>
<comment type="caution">
    <text evidence="14">The sequence shown here is derived from an EMBL/GenBank/DDBJ whole genome shotgun (WGS) entry which is preliminary data.</text>
</comment>
<organism evidence="14 15">
    <name type="scientific">Tegillarca granosa</name>
    <name type="common">Malaysian cockle</name>
    <name type="synonym">Anadara granosa</name>
    <dbReference type="NCBI Taxonomy" id="220873"/>
    <lineage>
        <taxon>Eukaryota</taxon>
        <taxon>Metazoa</taxon>
        <taxon>Spiralia</taxon>
        <taxon>Lophotrochozoa</taxon>
        <taxon>Mollusca</taxon>
        <taxon>Bivalvia</taxon>
        <taxon>Autobranchia</taxon>
        <taxon>Pteriomorphia</taxon>
        <taxon>Arcoida</taxon>
        <taxon>Arcoidea</taxon>
        <taxon>Arcidae</taxon>
        <taxon>Tegillarca</taxon>
    </lineage>
</organism>
<protein>
    <recommendedName>
        <fullName evidence="4">pyruvate kinase</fullName>
        <ecNumber evidence="4">2.7.1.40</ecNumber>
    </recommendedName>
</protein>
<keyword evidence="5" id="KW-0808">Transferase</keyword>
<keyword evidence="7" id="KW-0547">Nucleotide-binding</keyword>
<dbReference type="InterPro" id="IPR015806">
    <property type="entry name" value="Pyrv_Knase_insert_dom_sf"/>
</dbReference>
<dbReference type="InterPro" id="IPR015793">
    <property type="entry name" value="Pyrv_Knase_brl"/>
</dbReference>
<evidence type="ECO:0000256" key="9">
    <source>
        <dbReference type="ARBA" id="ARBA00022840"/>
    </source>
</evidence>
<evidence type="ECO:0000259" key="13">
    <source>
        <dbReference type="Pfam" id="PF00224"/>
    </source>
</evidence>
<dbReference type="Pfam" id="PF00224">
    <property type="entry name" value="PK"/>
    <property type="match status" value="2"/>
</dbReference>
<dbReference type="InterPro" id="IPR015813">
    <property type="entry name" value="Pyrv/PenolPyrv_kinase-like_dom"/>
</dbReference>
<dbReference type="EMBL" id="JARBDR010000640">
    <property type="protein sequence ID" value="KAJ8310661.1"/>
    <property type="molecule type" value="Genomic_DNA"/>
</dbReference>
<comment type="similarity">
    <text evidence="3">Belongs to the pyruvate kinase family.</text>
</comment>
<evidence type="ECO:0000256" key="6">
    <source>
        <dbReference type="ARBA" id="ARBA00022723"/>
    </source>
</evidence>
<keyword evidence="9" id="KW-0067">ATP-binding</keyword>
<evidence type="ECO:0000256" key="7">
    <source>
        <dbReference type="ARBA" id="ARBA00022741"/>
    </source>
</evidence>
<feature type="domain" description="Pyruvate kinase barrel" evidence="13">
    <location>
        <begin position="130"/>
        <end position="287"/>
    </location>
</feature>
<dbReference type="Gene3D" id="3.20.20.60">
    <property type="entry name" value="Phosphoenolpyruvate-binding domains"/>
    <property type="match status" value="2"/>
</dbReference>
<keyword evidence="6" id="KW-0479">Metal-binding</keyword>
<gene>
    <name evidence="14" type="ORF">KUTeg_012526</name>
</gene>
<keyword evidence="8" id="KW-0418">Kinase</keyword>
<evidence type="ECO:0000256" key="2">
    <source>
        <dbReference type="ARBA" id="ARBA00004997"/>
    </source>
</evidence>
<evidence type="ECO:0000256" key="5">
    <source>
        <dbReference type="ARBA" id="ARBA00022679"/>
    </source>
</evidence>
<dbReference type="PANTHER" id="PTHR11817">
    <property type="entry name" value="PYRUVATE KINASE"/>
    <property type="match status" value="1"/>
</dbReference>
<evidence type="ECO:0000256" key="12">
    <source>
        <dbReference type="ARBA" id="ARBA00023317"/>
    </source>
</evidence>
<comment type="pathway">
    <text evidence="2">Carbohydrate degradation; glycolysis; pyruvate from D-glyceraldehyde 3-phosphate: step 5/5.</text>
</comment>
<evidence type="ECO:0000256" key="3">
    <source>
        <dbReference type="ARBA" id="ARBA00008663"/>
    </source>
</evidence>
<keyword evidence="15" id="KW-1185">Reference proteome</keyword>